<dbReference type="EMBL" id="AM920436">
    <property type="protein sequence ID" value="CAP96981.1"/>
    <property type="molecule type" value="Genomic_DNA"/>
</dbReference>
<dbReference type="VEuPathDB" id="FungiDB:PCH_Pc21g20840"/>
<keyword evidence="3" id="KW-1185">Reference proteome</keyword>
<evidence type="ECO:0000313" key="3">
    <source>
        <dbReference type="Proteomes" id="UP000000724"/>
    </source>
</evidence>
<evidence type="ECO:0000313" key="2">
    <source>
        <dbReference type="EMBL" id="CAP96981.1"/>
    </source>
</evidence>
<dbReference type="Proteomes" id="UP000000724">
    <property type="component" value="Contig Pc00c21"/>
</dbReference>
<feature type="region of interest" description="Disordered" evidence="1">
    <location>
        <begin position="1"/>
        <end position="20"/>
    </location>
</feature>
<dbReference type="HOGENOM" id="CLU_1835810_0_0_1"/>
<dbReference type="AlphaFoldDB" id="B6HL33"/>
<reference evidence="2 3" key="1">
    <citation type="journal article" date="2008" name="Nat. Biotechnol.">
        <title>Genome sequencing and analysis of the filamentous fungus Penicillium chrysogenum.</title>
        <authorList>
            <person name="van den Berg M.A."/>
            <person name="Albang R."/>
            <person name="Albermann K."/>
            <person name="Badger J.H."/>
            <person name="Daran J.-M."/>
            <person name="Driessen A.J.M."/>
            <person name="Garcia-Estrada C."/>
            <person name="Fedorova N.D."/>
            <person name="Harris D.M."/>
            <person name="Heijne W.H.M."/>
            <person name="Joardar V.S."/>
            <person name="Kiel J.A.K.W."/>
            <person name="Kovalchuk A."/>
            <person name="Martin J.F."/>
            <person name="Nierman W.C."/>
            <person name="Nijland J.G."/>
            <person name="Pronk J.T."/>
            <person name="Roubos J.A."/>
            <person name="van der Klei I.J."/>
            <person name="van Peij N.N.M.E."/>
            <person name="Veenhuis M."/>
            <person name="von Doehren H."/>
            <person name="Wagner C."/>
            <person name="Wortman J.R."/>
            <person name="Bovenberg R.A.L."/>
        </authorList>
    </citation>
    <scope>NUCLEOTIDE SEQUENCE [LARGE SCALE GENOMIC DNA]</scope>
    <source>
        <strain evidence="3">ATCC 28089 / DSM 1075 / NRRL 1951 / Wisconsin 54-1255</strain>
    </source>
</reference>
<protein>
    <submittedName>
        <fullName evidence="2">Uncharacterized protein</fullName>
    </submittedName>
</protein>
<proteinExistence type="predicted"/>
<organism evidence="2 3">
    <name type="scientific">Penicillium rubens (strain ATCC 28089 / DSM 1075 / NRRL 1951 / Wisconsin 54-1255)</name>
    <name type="common">Penicillium chrysogenum</name>
    <dbReference type="NCBI Taxonomy" id="500485"/>
    <lineage>
        <taxon>Eukaryota</taxon>
        <taxon>Fungi</taxon>
        <taxon>Dikarya</taxon>
        <taxon>Ascomycota</taxon>
        <taxon>Pezizomycotina</taxon>
        <taxon>Eurotiomycetes</taxon>
        <taxon>Eurotiomycetidae</taxon>
        <taxon>Eurotiales</taxon>
        <taxon>Aspergillaceae</taxon>
        <taxon>Penicillium</taxon>
        <taxon>Penicillium chrysogenum species complex</taxon>
    </lineage>
</organism>
<evidence type="ECO:0000256" key="1">
    <source>
        <dbReference type="SAM" id="MobiDB-lite"/>
    </source>
</evidence>
<gene>
    <name evidence="2" type="ORF">Pc21g20840</name>
    <name evidence="2" type="ORF">PCH_Pc21g20840</name>
</gene>
<sequence length="140" mass="15959">MACNKFPWDTSSTEKSAGDGSIASLDPILHASARTPWHKVAYLFPEHLQEIGIQEGEHKISWVEGNKQTPWHDGHPIVPGIWEEMRGDKHHILRMVDSSALGKRQKKVQTPYLEWLVVRTLEARLDKEGQRTTSRLISSQ</sequence>
<name>B6HL33_PENRW</name>
<accession>B6HL33</accession>